<feature type="transmembrane region" description="Helical" evidence="1">
    <location>
        <begin position="102"/>
        <end position="118"/>
    </location>
</feature>
<organism evidence="3">
    <name type="scientific">Seminavis robusta</name>
    <dbReference type="NCBI Taxonomy" id="568900"/>
    <lineage>
        <taxon>Eukaryota</taxon>
        <taxon>Sar</taxon>
        <taxon>Stramenopiles</taxon>
        <taxon>Ochrophyta</taxon>
        <taxon>Bacillariophyta</taxon>
        <taxon>Bacillariophyceae</taxon>
        <taxon>Bacillariophycidae</taxon>
        <taxon>Naviculales</taxon>
        <taxon>Naviculaceae</taxon>
        <taxon>Seminavis</taxon>
    </lineage>
</organism>
<protein>
    <submittedName>
        <fullName evidence="3">Uncharacterized protein</fullName>
    </submittedName>
</protein>
<feature type="chain" id="PRO_5019392834" evidence="2">
    <location>
        <begin position="17"/>
        <end position="425"/>
    </location>
</feature>
<sequence>MLYLFKLLFLLINIDQETVLNWFGIEDPISQEARQALINGSDLNLSNIEQSTNLSISTLNLLIQGLVNKLQDGLTIVDIENSLFFILFVRFIILAIRYNLKTSFYITCIGLFAGYLWYRHLLDIISTYSNVLIKIPLLQNFSQDAIQLESMSRQGLVNYSKLGENTHWYQPGQVIYAGILRAIINIDPETGQKYYIDPFSMIISKIQQSGNSNIITLYYQLYHKIIPKIYDVCSKFWAQLSGIAAYATITRIGKRYCPYLIRWHWTFLLIIMMVEQIFTTFINRANYFQTQVLIPQKEAYGNYINSSLEVQINLLNIIIGSIVLAHIGLLIFGLFHAIWGQYFYFPFFVENTELHIGPRPSNSIYSGGKTSWQDSIEKENTLGRRLPKIWYGWFGKGTKNEWQISSQLREFLNKIIKNFKKQFRR</sequence>
<keyword evidence="1" id="KW-0812">Transmembrane</keyword>
<evidence type="ECO:0000256" key="2">
    <source>
        <dbReference type="SAM" id="SignalP"/>
    </source>
</evidence>
<feature type="transmembrane region" description="Helical" evidence="1">
    <location>
        <begin position="314"/>
        <end position="335"/>
    </location>
</feature>
<name>A0A3S8PZV7_9STRA</name>
<evidence type="ECO:0000313" key="3">
    <source>
        <dbReference type="EMBL" id="AZJ16781.1"/>
    </source>
</evidence>
<feature type="signal peptide" evidence="2">
    <location>
        <begin position="1"/>
        <end position="16"/>
    </location>
</feature>
<proteinExistence type="predicted"/>
<keyword evidence="1" id="KW-0472">Membrane</keyword>
<dbReference type="AlphaFoldDB" id="A0A3S8PZV7"/>
<dbReference type="EMBL" id="MH356727">
    <property type="protein sequence ID" value="AZJ16781.1"/>
    <property type="molecule type" value="Genomic_DNA"/>
</dbReference>
<keyword evidence="3" id="KW-0150">Chloroplast</keyword>
<geneLocation type="chloroplast" evidence="3"/>
<gene>
    <name evidence="3" type="primary">ycf90</name>
</gene>
<reference evidence="3" key="1">
    <citation type="journal article" date="2014" name="Mar. Genomics">
        <title>The chloroplast genome of the diatom Seminavis robusta: New features introduced through multiple mechanisms of horizontal gene transfer.</title>
        <authorList>
            <person name="Brembu T."/>
            <person name="Winge P."/>
            <person name="Klungerud A.T."/>
            <person name="Nederbragt A.J."/>
            <person name="Jakobsen K.S."/>
            <person name="Bones A.M."/>
        </authorList>
    </citation>
    <scope>NUCLEOTIDE SEQUENCE</scope>
    <source>
        <strain evidence="3">D6</strain>
    </source>
</reference>
<dbReference type="InterPro" id="IPR031383">
    <property type="entry name" value="Ycf90"/>
</dbReference>
<reference evidence="3" key="2">
    <citation type="submission" date="2018-05" db="EMBL/GenBank/DDBJ databases">
        <authorList>
            <person name="Brembu T."/>
            <person name="Winge P."/>
            <person name="Klungerud A.T."/>
            <person name="Nederbragt A.J."/>
            <person name="Jakobsen K.S."/>
            <person name="Bones A.M."/>
        </authorList>
    </citation>
    <scope>NUCLEOTIDE SEQUENCE</scope>
    <source>
        <strain evidence="3">D6</strain>
    </source>
</reference>
<keyword evidence="3" id="KW-0934">Plastid</keyword>
<accession>A0A3S8PZV7</accession>
<keyword evidence="1" id="KW-1133">Transmembrane helix</keyword>
<keyword evidence="2" id="KW-0732">Signal</keyword>
<dbReference type="Pfam" id="PF17088">
    <property type="entry name" value="YCF90"/>
    <property type="match status" value="1"/>
</dbReference>
<feature type="transmembrane region" description="Helical" evidence="1">
    <location>
        <begin position="263"/>
        <end position="282"/>
    </location>
</feature>
<evidence type="ECO:0000256" key="1">
    <source>
        <dbReference type="SAM" id="Phobius"/>
    </source>
</evidence>